<accession>A0A6B1DTQ2</accession>
<comment type="caution">
    <text evidence="1">The sequence shown here is derived from an EMBL/GenBank/DDBJ whole genome shotgun (WGS) entry which is preliminary data.</text>
</comment>
<name>A0A6B1DTQ2_9CHLR</name>
<sequence>MLRKTLDPHFWTSEFTATDGDLDFLYEQLATGQLGTPAPFEKLAIRLIEHYQARENSQIEKMLKLGTMYQPGKKFAKDQTLVFTAMDYRTGMVMDIRNGYNPEHGKFSVLEVLMSDPEEICEFAAQLRTKHPLNDLGEEDFSAAGMLTSEEIFEQHEEEIEDALRYALEAGPRSEEFIEWNGGWLLRDQLVEVDEFSLNMAEAKIYDEERPVLSSEILGVLDLKADELSPELLQLSLDIGLSQDPRFEEVMAGGVACWHRASGLPAAARSVPMALQPVRVNYVYSTFTNDLLSLEANLADEWSERQPQLDTLGQVHLVLLYPHRLHGTLPVTGPMEELLDLDPDFKTRIEMRDPVHGGVMECWYVPEGRYICGLEEYYLSHNIPAGANLYVERRSDGTITLNFNTRRPKQEWFWTLNAVEDPLLDGAPGETAPLRLEIDRTKSIMTIGCELDLHQAVACTDEEKLAEYRTHFRNRESGNSIFNLVEEVAMELLKKPDSTVHASTVYSVVNAIQRYAPGLVIHALTSNSRLRSLSDPREFGLTN</sequence>
<reference evidence="1" key="1">
    <citation type="submission" date="2019-09" db="EMBL/GenBank/DDBJ databases">
        <title>Characterisation of the sponge microbiome using genome-centric metagenomics.</title>
        <authorList>
            <person name="Engelberts J.P."/>
            <person name="Robbins S.J."/>
            <person name="De Goeij J.M."/>
            <person name="Aranda M."/>
            <person name="Bell S.C."/>
            <person name="Webster N.S."/>
        </authorList>
    </citation>
    <scope>NUCLEOTIDE SEQUENCE</scope>
    <source>
        <strain evidence="1">SB0662_bin_9</strain>
    </source>
</reference>
<dbReference type="AlphaFoldDB" id="A0A6B1DTQ2"/>
<organism evidence="1">
    <name type="scientific">Caldilineaceae bacterium SB0662_bin_9</name>
    <dbReference type="NCBI Taxonomy" id="2605258"/>
    <lineage>
        <taxon>Bacteria</taxon>
        <taxon>Bacillati</taxon>
        <taxon>Chloroflexota</taxon>
        <taxon>Caldilineae</taxon>
        <taxon>Caldilineales</taxon>
        <taxon>Caldilineaceae</taxon>
    </lineage>
</organism>
<protein>
    <submittedName>
        <fullName evidence="1">Uncharacterized protein</fullName>
    </submittedName>
</protein>
<proteinExistence type="predicted"/>
<gene>
    <name evidence="1" type="ORF">F4Y08_05305</name>
</gene>
<dbReference type="EMBL" id="VXPY01000035">
    <property type="protein sequence ID" value="MYD89744.1"/>
    <property type="molecule type" value="Genomic_DNA"/>
</dbReference>
<evidence type="ECO:0000313" key="1">
    <source>
        <dbReference type="EMBL" id="MYD89744.1"/>
    </source>
</evidence>